<proteinExistence type="inferred from homology"/>
<evidence type="ECO:0000313" key="4">
    <source>
        <dbReference type="Proteomes" id="UP000225608"/>
    </source>
</evidence>
<dbReference type="SUPFAM" id="SSF143120">
    <property type="entry name" value="YefM-like"/>
    <property type="match status" value="1"/>
</dbReference>
<reference evidence="3 4" key="1">
    <citation type="submission" date="2017-10" db="EMBL/GenBank/DDBJ databases">
        <title>Complete genome sequence of Collinsella aerofaciens isolated from the gut of a healthy adult Indian.</title>
        <authorList>
            <person name="Bag S."/>
            <person name="Ghosh T.S."/>
            <person name="Das B."/>
        </authorList>
    </citation>
    <scope>NUCLEOTIDE SEQUENCE [LARGE SCALE GENOMIC DNA]</scope>
    <source>
        <strain evidence="4">indica</strain>
    </source>
</reference>
<dbReference type="AlphaFoldDB" id="A0A2D1TWU0"/>
<comment type="function">
    <text evidence="2">Antitoxin component of a type II toxin-antitoxin (TA) system.</text>
</comment>
<dbReference type="Pfam" id="PF02604">
    <property type="entry name" value="PhdYeFM_antitox"/>
    <property type="match status" value="1"/>
</dbReference>
<evidence type="ECO:0000256" key="2">
    <source>
        <dbReference type="RuleBase" id="RU362080"/>
    </source>
</evidence>
<evidence type="ECO:0000313" key="3">
    <source>
        <dbReference type="EMBL" id="ATP53785.1"/>
    </source>
</evidence>
<name>A0A2D1TWU0_9ACTN</name>
<dbReference type="NCBIfam" id="TIGR01552">
    <property type="entry name" value="phd_fam"/>
    <property type="match status" value="1"/>
</dbReference>
<dbReference type="InterPro" id="IPR006442">
    <property type="entry name" value="Antitoxin_Phd/YefM"/>
</dbReference>
<dbReference type="InterPro" id="IPR036165">
    <property type="entry name" value="YefM-like_sf"/>
</dbReference>
<dbReference type="Proteomes" id="UP000225608">
    <property type="component" value="Chromosome"/>
</dbReference>
<dbReference type="KEGG" id="caer:CSV91_04115"/>
<evidence type="ECO:0000256" key="1">
    <source>
        <dbReference type="ARBA" id="ARBA00009981"/>
    </source>
</evidence>
<organism evidence="3 4">
    <name type="scientific">Collinsella aerofaciens</name>
    <dbReference type="NCBI Taxonomy" id="74426"/>
    <lineage>
        <taxon>Bacteria</taxon>
        <taxon>Bacillati</taxon>
        <taxon>Actinomycetota</taxon>
        <taxon>Coriobacteriia</taxon>
        <taxon>Coriobacteriales</taxon>
        <taxon>Coriobacteriaceae</taxon>
        <taxon>Collinsella</taxon>
    </lineage>
</organism>
<sequence>MILCKEFRMPVVKPISDLQRNSGAIAESCRKTKEPVCLTKNGSASLVVMDAEAYGDQTRALTTIQEREDHIQRTIARGYDDLTNGRVRPWKQAKAEADRKS</sequence>
<protein>
    <recommendedName>
        <fullName evidence="2">Antitoxin</fullName>
    </recommendedName>
</protein>
<dbReference type="EMBL" id="CP024160">
    <property type="protein sequence ID" value="ATP53785.1"/>
    <property type="molecule type" value="Genomic_DNA"/>
</dbReference>
<gene>
    <name evidence="3" type="ORF">CSV91_04115</name>
</gene>
<comment type="similarity">
    <text evidence="1 2">Belongs to the phD/YefM antitoxin family.</text>
</comment>
<accession>A0A2D1TWU0</accession>